<reference evidence="2 3" key="1">
    <citation type="submission" date="2016-05" db="EMBL/GenBank/DDBJ databases">
        <title>A degradative enzymes factory behind the ericoid mycorrhizal symbiosis.</title>
        <authorList>
            <consortium name="DOE Joint Genome Institute"/>
            <person name="Martino E."/>
            <person name="Morin E."/>
            <person name="Grelet G."/>
            <person name="Kuo A."/>
            <person name="Kohler A."/>
            <person name="Daghino S."/>
            <person name="Barry K."/>
            <person name="Choi C."/>
            <person name="Cichocki N."/>
            <person name="Clum A."/>
            <person name="Copeland A."/>
            <person name="Hainaut M."/>
            <person name="Haridas S."/>
            <person name="Labutti K."/>
            <person name="Lindquist E."/>
            <person name="Lipzen A."/>
            <person name="Khouja H.-R."/>
            <person name="Murat C."/>
            <person name="Ohm R."/>
            <person name="Olson A."/>
            <person name="Spatafora J."/>
            <person name="Veneault-Fourrey C."/>
            <person name="Henrissat B."/>
            <person name="Grigoriev I."/>
            <person name="Martin F."/>
            <person name="Perotto S."/>
        </authorList>
    </citation>
    <scope>NUCLEOTIDE SEQUENCE [LARGE SCALE GENOMIC DNA]</scope>
    <source>
        <strain evidence="2 3">UAMH 7357</strain>
    </source>
</reference>
<keyword evidence="3" id="KW-1185">Reference proteome</keyword>
<evidence type="ECO:0000256" key="1">
    <source>
        <dbReference type="SAM" id="MobiDB-lite"/>
    </source>
</evidence>
<proteinExistence type="predicted"/>
<gene>
    <name evidence="2" type="ORF">NA56DRAFT_298433</name>
</gene>
<feature type="region of interest" description="Disordered" evidence="1">
    <location>
        <begin position="125"/>
        <end position="147"/>
    </location>
</feature>
<dbReference type="OrthoDB" id="5396360at2759"/>
<evidence type="ECO:0008006" key="4">
    <source>
        <dbReference type="Google" id="ProtNLM"/>
    </source>
</evidence>
<evidence type="ECO:0000313" key="2">
    <source>
        <dbReference type="EMBL" id="PMD26850.1"/>
    </source>
</evidence>
<feature type="compositionally biased region" description="Polar residues" evidence="1">
    <location>
        <begin position="125"/>
        <end position="136"/>
    </location>
</feature>
<dbReference type="EMBL" id="KZ613467">
    <property type="protein sequence ID" value="PMD26850.1"/>
    <property type="molecule type" value="Genomic_DNA"/>
</dbReference>
<name>A0A2J6QKQ3_9HELO</name>
<evidence type="ECO:0000313" key="3">
    <source>
        <dbReference type="Proteomes" id="UP000235672"/>
    </source>
</evidence>
<dbReference type="AlphaFoldDB" id="A0A2J6QKQ3"/>
<organism evidence="2 3">
    <name type="scientific">Hyaloscypha hepaticicola</name>
    <dbReference type="NCBI Taxonomy" id="2082293"/>
    <lineage>
        <taxon>Eukaryota</taxon>
        <taxon>Fungi</taxon>
        <taxon>Dikarya</taxon>
        <taxon>Ascomycota</taxon>
        <taxon>Pezizomycotina</taxon>
        <taxon>Leotiomycetes</taxon>
        <taxon>Helotiales</taxon>
        <taxon>Hyaloscyphaceae</taxon>
        <taxon>Hyaloscypha</taxon>
    </lineage>
</organism>
<accession>A0A2J6QKQ3</accession>
<dbReference type="Proteomes" id="UP000235672">
    <property type="component" value="Unassembled WGS sequence"/>
</dbReference>
<protein>
    <recommendedName>
        <fullName evidence="4">Mis18 domain-containing protein</fullName>
    </recommendedName>
</protein>
<sequence>MEIVACHCLKCKAKLGRFRNSWNGIGNTYFSPVHPPLSVVGFESTGDVYEAAQGSQIEDSLLQDLACAACQHVLGLRCDSAPDGHLLQQNQLILRLVEMSVISEGSGTNAKISLMKSYPLTSSSVRARTQSVSRRASTPKPPRLLPSISRTPVAISRQATPAMTPPQVDVTIFKSWAETAFNAQKQDIDRLSGSVDRIERDMQILRNFMEETRTELDSNRHLQDNKTEEGLANVRGELDTLRQQVNAEPRPVSMESFELSNRSLDIIAQDVQLVSRKVDEVDELKREFLKHALLHSRTRHRALWTKQPTFLLHFLRVVLQKARPILLGSHRPTSERLGLDASETMMSSMRTNSAHMVNY</sequence>